<evidence type="ECO:0000256" key="1">
    <source>
        <dbReference type="ARBA" id="ARBA00022729"/>
    </source>
</evidence>
<dbReference type="SUPFAM" id="SSF69318">
    <property type="entry name" value="Integrin alpha N-terminal domain"/>
    <property type="match status" value="2"/>
</dbReference>
<evidence type="ECO:0000256" key="2">
    <source>
        <dbReference type="SAM" id="SignalP"/>
    </source>
</evidence>
<feature type="signal peptide" evidence="2">
    <location>
        <begin position="1"/>
        <end position="20"/>
    </location>
</feature>
<evidence type="ECO:0000313" key="5">
    <source>
        <dbReference type="Proteomes" id="UP000248745"/>
    </source>
</evidence>
<keyword evidence="1 2" id="KW-0732">Signal</keyword>
<gene>
    <name evidence="4" type="ORF">DN068_07890</name>
</gene>
<comment type="caution">
    <text evidence="4">The sequence shown here is derived from an EMBL/GenBank/DDBJ whole genome shotgun (WGS) entry which is preliminary data.</text>
</comment>
<dbReference type="Gene3D" id="2.130.10.130">
    <property type="entry name" value="Integrin alpha, N-terminal"/>
    <property type="match status" value="2"/>
</dbReference>
<accession>A0A2W2B057</accession>
<dbReference type="Pfam" id="PF18962">
    <property type="entry name" value="Por_Secre_tail"/>
    <property type="match status" value="1"/>
</dbReference>
<feature type="chain" id="PRO_5016073438" description="Secretion system C-terminal sorting domain-containing protein" evidence="2">
    <location>
        <begin position="21"/>
        <end position="757"/>
    </location>
</feature>
<keyword evidence="5" id="KW-1185">Reference proteome</keyword>
<dbReference type="InterPro" id="IPR028994">
    <property type="entry name" value="Integrin_alpha_N"/>
</dbReference>
<dbReference type="EMBL" id="QKTW01000011">
    <property type="protein sequence ID" value="PZF73634.1"/>
    <property type="molecule type" value="Genomic_DNA"/>
</dbReference>
<dbReference type="InterPro" id="IPR026444">
    <property type="entry name" value="Secre_tail"/>
</dbReference>
<proteinExistence type="predicted"/>
<dbReference type="PANTHER" id="PTHR44103:SF1">
    <property type="entry name" value="PROPROTEIN CONVERTASE P"/>
    <property type="match status" value="1"/>
</dbReference>
<dbReference type="PANTHER" id="PTHR44103">
    <property type="entry name" value="PROPROTEIN CONVERTASE P"/>
    <property type="match status" value="1"/>
</dbReference>
<dbReference type="AlphaFoldDB" id="A0A2W2B057"/>
<dbReference type="Proteomes" id="UP000248745">
    <property type="component" value="Unassembled WGS sequence"/>
</dbReference>
<organism evidence="4 5">
    <name type="scientific">Taibaiella soli</name>
    <dbReference type="NCBI Taxonomy" id="1649169"/>
    <lineage>
        <taxon>Bacteria</taxon>
        <taxon>Pseudomonadati</taxon>
        <taxon>Bacteroidota</taxon>
        <taxon>Chitinophagia</taxon>
        <taxon>Chitinophagales</taxon>
        <taxon>Chitinophagaceae</taxon>
        <taxon>Taibaiella</taxon>
    </lineage>
</organism>
<dbReference type="RefSeq" id="WP_110998360.1">
    <property type="nucleotide sequence ID" value="NZ_QKTW01000011.1"/>
</dbReference>
<evidence type="ECO:0000313" key="4">
    <source>
        <dbReference type="EMBL" id="PZF73634.1"/>
    </source>
</evidence>
<feature type="domain" description="Secretion system C-terminal sorting" evidence="3">
    <location>
        <begin position="679"/>
        <end position="755"/>
    </location>
</feature>
<sequence length="757" mass="83340">MLRKLTLMAVLLLFAAGLQAQKKDVKPVEKTTLHAGNTLCALDIDGDGDMDYFDGNISFGEIQLVINGKKDYNWYIDSMVSQDTTWQSTGHISETPVWPSAFYVDIDQDGKKDIVVTPHAMNSSENIKCITWYKNTGTTASPTLVYQGDSIITNKTIDFGTGATPMFFDYDKDGRPDLFIGSDGAFQTGTGTLKSSVAYFKNTSTPGNPSFTLQTSDFLNISSNNLQGTRIAFGDLDNNGGMDMVVGKQDGTLALYTNQITNNTSQPQWVLSQINLKNDSSVAINVTTNAAPFIYDVDNDGRQDLLIGCKRGIIYYYRNTGTLAGAVQLHFMTQTFGNVKVDTDPFSGSATPFIGKLDNTNTPYLLVGSASGVLYRYGSLQNYNGTLPRLDSAYAGIVAGQMTAPTAADVDNDGRMEIVIGNLLGGVTLYKQNGTAYARDTSIHVYANGTLKTNAWAGGFNNPQVNIADLNHDGKNDLVIYEQLTSEVKTFLNISGVAGNPDYRYYPDYANQFPPVYSYMILTDYTGDSIPDLFHIGEMNTGYDVYRGYYDNENRLSFNHYKSLWYPDPFNPGYSINAYVLPSDIPAIVDMDGDGDLDFISYNVVGTTISYYKNLQVENHLPKDSIQVCFVSNCWGKTTQYYERKIGLNISDCYDVGTTCPIYPTDVPQQTSINASCEVYPNPANSILHIKWNNKFSDNNDISIKLYNVTGQLVYQITAPGTKSNVDIPLQSIASGMYISEIQSGANKTIKRISVVK</sequence>
<dbReference type="InterPro" id="IPR013517">
    <property type="entry name" value="FG-GAP"/>
</dbReference>
<name>A0A2W2B057_9BACT</name>
<dbReference type="OrthoDB" id="600363at2"/>
<evidence type="ECO:0000259" key="3">
    <source>
        <dbReference type="Pfam" id="PF18962"/>
    </source>
</evidence>
<dbReference type="NCBIfam" id="TIGR04183">
    <property type="entry name" value="Por_Secre_tail"/>
    <property type="match status" value="1"/>
</dbReference>
<protein>
    <recommendedName>
        <fullName evidence="3">Secretion system C-terminal sorting domain-containing protein</fullName>
    </recommendedName>
</protein>
<reference evidence="4 5" key="1">
    <citation type="submission" date="2018-06" db="EMBL/GenBank/DDBJ databases">
        <title>Mucibacter soli gen. nov., sp. nov., a new member of the family Chitinophagaceae producing mucin.</title>
        <authorList>
            <person name="Kim M.-K."/>
            <person name="Park S."/>
            <person name="Kim T.-S."/>
            <person name="Joung Y."/>
            <person name="Han J.-H."/>
            <person name="Kim S.B."/>
        </authorList>
    </citation>
    <scope>NUCLEOTIDE SEQUENCE [LARGE SCALE GENOMIC DNA]</scope>
    <source>
        <strain evidence="4 5">R1-15</strain>
    </source>
</reference>
<dbReference type="Pfam" id="PF13517">
    <property type="entry name" value="FG-GAP_3"/>
    <property type="match status" value="2"/>
</dbReference>